<dbReference type="Proteomes" id="UP001174196">
    <property type="component" value="Unassembled WGS sequence"/>
</dbReference>
<proteinExistence type="predicted"/>
<keyword evidence="3" id="KW-1185">Reference proteome</keyword>
<evidence type="ECO:0000313" key="2">
    <source>
        <dbReference type="EMBL" id="MDN4594734.1"/>
    </source>
</evidence>
<sequence length="278" mass="31846">MTKVTKLQLSIQHHDHVQTVKGTFSYMGHTLRFYWYCVDRLWIDTGPPRARDHVAALAAEQPPSVVALTHFHEDHSGNAGWLARTYGIPVMMSEETARILKQPPSIPVYRKWVWGQMEPVSGTVAEEVLQTERYRFRVIPTPGHSQDHIAYLEEERGWLFSGDLFLGTRLHYGMRGESVADMIASIERVLAYPFETVFCAHAGVVKEGRKSLEAKRRFLLELVEETHHLAQKGMPARLIARKLLQGSTLLEWFSLGEMGAIHLIRSILKEKREPVKRL</sequence>
<dbReference type="PANTHER" id="PTHR42951:SF14">
    <property type="entry name" value="METALLO-BETA-LACTAMASE SUPERFAMILY PROTEIN"/>
    <property type="match status" value="1"/>
</dbReference>
<evidence type="ECO:0000313" key="3">
    <source>
        <dbReference type="Proteomes" id="UP001174196"/>
    </source>
</evidence>
<gene>
    <name evidence="2" type="ORF">NWF35_12730</name>
</gene>
<reference evidence="2" key="1">
    <citation type="submission" date="2022-08" db="EMBL/GenBank/DDBJ databases">
        <title>Polycladomyces zharkentsis sp. nov., a novel thermophilic CMC and starch-degrading bacterium isolated from a geothermal spring in Kazakhstan.</title>
        <authorList>
            <person name="Mashzhan A."/>
            <person name="Kistaubaeva A."/>
            <person name="Javier-Lopez R."/>
            <person name="Birkeland N.-K."/>
        </authorList>
    </citation>
    <scope>NUCLEOTIDE SEQUENCE</scope>
    <source>
        <strain evidence="2">KSR 13</strain>
    </source>
</reference>
<dbReference type="Gene3D" id="3.60.15.10">
    <property type="entry name" value="Ribonuclease Z/Hydroxyacylglutathione hydrolase-like"/>
    <property type="match status" value="1"/>
</dbReference>
<comment type="caution">
    <text evidence="2">The sequence shown here is derived from an EMBL/GenBank/DDBJ whole genome shotgun (WGS) entry which is preliminary data.</text>
</comment>
<dbReference type="RefSeq" id="WP_301239552.1">
    <property type="nucleotide sequence ID" value="NZ_JANRHH010000045.1"/>
</dbReference>
<dbReference type="InterPro" id="IPR036866">
    <property type="entry name" value="RibonucZ/Hydroxyglut_hydro"/>
</dbReference>
<dbReference type="SUPFAM" id="SSF56281">
    <property type="entry name" value="Metallo-hydrolase/oxidoreductase"/>
    <property type="match status" value="1"/>
</dbReference>
<dbReference type="InterPro" id="IPR050855">
    <property type="entry name" value="NDM-1-like"/>
</dbReference>
<dbReference type="CDD" id="cd06262">
    <property type="entry name" value="metallo-hydrolase-like_MBL-fold"/>
    <property type="match status" value="1"/>
</dbReference>
<name>A0ABT8IRM8_9BACL</name>
<accession>A0ABT8IRM8</accession>
<feature type="domain" description="Metallo-beta-lactamase" evidence="1">
    <location>
        <begin position="22"/>
        <end position="201"/>
    </location>
</feature>
<dbReference type="PANTHER" id="PTHR42951">
    <property type="entry name" value="METALLO-BETA-LACTAMASE DOMAIN-CONTAINING"/>
    <property type="match status" value="1"/>
</dbReference>
<dbReference type="EMBL" id="JANRHH010000045">
    <property type="protein sequence ID" value="MDN4594734.1"/>
    <property type="molecule type" value="Genomic_DNA"/>
</dbReference>
<dbReference type="InterPro" id="IPR001279">
    <property type="entry name" value="Metallo-B-lactamas"/>
</dbReference>
<evidence type="ECO:0000259" key="1">
    <source>
        <dbReference type="SMART" id="SM00849"/>
    </source>
</evidence>
<organism evidence="2 3">
    <name type="scientific">Polycladomyces subterraneus</name>
    <dbReference type="NCBI Taxonomy" id="1016997"/>
    <lineage>
        <taxon>Bacteria</taxon>
        <taxon>Bacillati</taxon>
        <taxon>Bacillota</taxon>
        <taxon>Bacilli</taxon>
        <taxon>Bacillales</taxon>
        <taxon>Thermoactinomycetaceae</taxon>
        <taxon>Polycladomyces</taxon>
    </lineage>
</organism>
<dbReference type="Pfam" id="PF00753">
    <property type="entry name" value="Lactamase_B"/>
    <property type="match status" value="1"/>
</dbReference>
<dbReference type="SMART" id="SM00849">
    <property type="entry name" value="Lactamase_B"/>
    <property type="match status" value="1"/>
</dbReference>
<protein>
    <submittedName>
        <fullName evidence="2">MBL fold metallo-hydrolase</fullName>
    </submittedName>
</protein>